<accession>A0ABR2EN25</accession>
<dbReference type="EMBL" id="JBBPBM010000011">
    <property type="protein sequence ID" value="KAK8563400.1"/>
    <property type="molecule type" value="Genomic_DNA"/>
</dbReference>
<evidence type="ECO:0000313" key="3">
    <source>
        <dbReference type="Proteomes" id="UP001472677"/>
    </source>
</evidence>
<gene>
    <name evidence="2" type="ORF">V6N12_035548</name>
</gene>
<dbReference type="Proteomes" id="UP001472677">
    <property type="component" value="Unassembled WGS sequence"/>
</dbReference>
<sequence>MRKRFLYLKQGNRPVEQYVAAFCKYCKYGSEYIQTGNLVNRAIATEANMKAAEKRGSSSHRNDKRPRTESKPQWQFKKPKSYRENSSTSVSVHKSNHLSRPQSVSRSPTPTISVNSTDNS</sequence>
<name>A0ABR2EN25_9ROSI</name>
<comment type="caution">
    <text evidence="2">The sequence shown here is derived from an EMBL/GenBank/DDBJ whole genome shotgun (WGS) entry which is preliminary data.</text>
</comment>
<keyword evidence="3" id="KW-1185">Reference proteome</keyword>
<evidence type="ECO:0008006" key="4">
    <source>
        <dbReference type="Google" id="ProtNLM"/>
    </source>
</evidence>
<proteinExistence type="predicted"/>
<feature type="compositionally biased region" description="Polar residues" evidence="1">
    <location>
        <begin position="84"/>
        <end position="120"/>
    </location>
</feature>
<evidence type="ECO:0000256" key="1">
    <source>
        <dbReference type="SAM" id="MobiDB-lite"/>
    </source>
</evidence>
<feature type="region of interest" description="Disordered" evidence="1">
    <location>
        <begin position="50"/>
        <end position="120"/>
    </location>
</feature>
<organism evidence="2 3">
    <name type="scientific">Hibiscus sabdariffa</name>
    <name type="common">roselle</name>
    <dbReference type="NCBI Taxonomy" id="183260"/>
    <lineage>
        <taxon>Eukaryota</taxon>
        <taxon>Viridiplantae</taxon>
        <taxon>Streptophyta</taxon>
        <taxon>Embryophyta</taxon>
        <taxon>Tracheophyta</taxon>
        <taxon>Spermatophyta</taxon>
        <taxon>Magnoliopsida</taxon>
        <taxon>eudicotyledons</taxon>
        <taxon>Gunneridae</taxon>
        <taxon>Pentapetalae</taxon>
        <taxon>rosids</taxon>
        <taxon>malvids</taxon>
        <taxon>Malvales</taxon>
        <taxon>Malvaceae</taxon>
        <taxon>Malvoideae</taxon>
        <taxon>Hibiscus</taxon>
    </lineage>
</organism>
<reference evidence="2 3" key="1">
    <citation type="journal article" date="2024" name="G3 (Bethesda)">
        <title>Genome assembly of Hibiscus sabdariffa L. provides insights into metabolisms of medicinal natural products.</title>
        <authorList>
            <person name="Kim T."/>
        </authorList>
    </citation>
    <scope>NUCLEOTIDE SEQUENCE [LARGE SCALE GENOMIC DNA]</scope>
    <source>
        <strain evidence="2">TK-2024</strain>
        <tissue evidence="2">Old leaves</tissue>
    </source>
</reference>
<protein>
    <recommendedName>
        <fullName evidence="4">Retrotransposon gag domain-containing protein</fullName>
    </recommendedName>
</protein>
<evidence type="ECO:0000313" key="2">
    <source>
        <dbReference type="EMBL" id="KAK8563400.1"/>
    </source>
</evidence>